<keyword evidence="5" id="KW-1185">Reference proteome</keyword>
<evidence type="ECO:0000256" key="2">
    <source>
        <dbReference type="SAM" id="MobiDB-lite"/>
    </source>
</evidence>
<gene>
    <name evidence="4" type="ORF">CI109_103928</name>
</gene>
<organism evidence="4 5">
    <name type="scientific">Kwoniella shandongensis</name>
    <dbReference type="NCBI Taxonomy" id="1734106"/>
    <lineage>
        <taxon>Eukaryota</taxon>
        <taxon>Fungi</taxon>
        <taxon>Dikarya</taxon>
        <taxon>Basidiomycota</taxon>
        <taxon>Agaricomycotina</taxon>
        <taxon>Tremellomycetes</taxon>
        <taxon>Tremellales</taxon>
        <taxon>Cryptococcaceae</taxon>
        <taxon>Kwoniella</taxon>
    </lineage>
</organism>
<dbReference type="KEGG" id="ksn:43590910"/>
<dbReference type="InterPro" id="IPR044861">
    <property type="entry name" value="IPNS-like_FE2OG_OXY"/>
</dbReference>
<feature type="region of interest" description="Disordered" evidence="2">
    <location>
        <begin position="1"/>
        <end position="28"/>
    </location>
</feature>
<dbReference type="EMBL" id="CP144057">
    <property type="protein sequence ID" value="WWD19468.1"/>
    <property type="molecule type" value="Genomic_DNA"/>
</dbReference>
<dbReference type="SUPFAM" id="SSF51197">
    <property type="entry name" value="Clavaminate synthase-like"/>
    <property type="match status" value="1"/>
</dbReference>
<accession>A0A5M6BVM3</accession>
<dbReference type="PROSITE" id="PS51471">
    <property type="entry name" value="FE2OG_OXY"/>
    <property type="match status" value="1"/>
</dbReference>
<dbReference type="GeneID" id="43590910"/>
<dbReference type="InterPro" id="IPR005123">
    <property type="entry name" value="Oxoglu/Fe-dep_dioxygenase_dom"/>
</dbReference>
<dbReference type="GO" id="GO:0046872">
    <property type="term" value="F:metal ion binding"/>
    <property type="evidence" value="ECO:0007669"/>
    <property type="project" value="UniProtKB-KW"/>
</dbReference>
<reference evidence="4" key="1">
    <citation type="submission" date="2017-08" db="EMBL/GenBank/DDBJ databases">
        <authorList>
            <person name="Cuomo C."/>
            <person name="Billmyre B."/>
            <person name="Heitman J."/>
        </authorList>
    </citation>
    <scope>NUCLEOTIDE SEQUENCE</scope>
    <source>
        <strain evidence="4">CBS 12478</strain>
    </source>
</reference>
<evidence type="ECO:0000313" key="5">
    <source>
        <dbReference type="Proteomes" id="UP000322225"/>
    </source>
</evidence>
<keyword evidence="1" id="KW-0408">Iron</keyword>
<comment type="similarity">
    <text evidence="1">Belongs to the iron/ascorbate-dependent oxidoreductase family.</text>
</comment>
<protein>
    <recommendedName>
        <fullName evidence="3">Fe2OG dioxygenase domain-containing protein</fullName>
    </recommendedName>
</protein>
<dbReference type="Pfam" id="PF03171">
    <property type="entry name" value="2OG-FeII_Oxy"/>
    <property type="match status" value="1"/>
</dbReference>
<dbReference type="PANTHER" id="PTHR47990">
    <property type="entry name" value="2-OXOGLUTARATE (2OG) AND FE(II)-DEPENDENT OXYGENASE SUPERFAMILY PROTEIN-RELATED"/>
    <property type="match status" value="1"/>
</dbReference>
<dbReference type="InterPro" id="IPR026992">
    <property type="entry name" value="DIOX_N"/>
</dbReference>
<dbReference type="InterPro" id="IPR050231">
    <property type="entry name" value="Iron_ascorbate_oxido_reductase"/>
</dbReference>
<dbReference type="Proteomes" id="UP000322225">
    <property type="component" value="Chromosome 7"/>
</dbReference>
<dbReference type="GO" id="GO:0016491">
    <property type="term" value="F:oxidoreductase activity"/>
    <property type="evidence" value="ECO:0007669"/>
    <property type="project" value="UniProtKB-KW"/>
</dbReference>
<evidence type="ECO:0000256" key="1">
    <source>
        <dbReference type="RuleBase" id="RU003682"/>
    </source>
</evidence>
<evidence type="ECO:0000313" key="4">
    <source>
        <dbReference type="EMBL" id="WWD19468.1"/>
    </source>
</evidence>
<sequence>MKPTPTLPIIDPTPYLPTTTTPNTAHAGDRARTAKALHEACRDVGFFYLRVDNYLTKEELDEVLVLAREFFGRSKEEKEQIGLDETDRVRGYQRLHQNVTQGKADHHEGLDLYAPNPYPPREQPTTNGDGNEGRPLRPLEGPNLWPSKPEQFKPKMEQWIEKMKVLGMAVMRGMADGLGMSEVEGEGLRACVDESFWVMRVIGYPPLPQGADGISCGEHTDYGCLTLLHSDPTIPDSLQVLSTSGRWMTAFPVEGCIVVNIGSMWEYWTGGLYRATLHRVIHKSPKYRVSIPFFFEPNFDARVKLLDAARRKADEEGKGGEVKDLGEKVYGDYLLEKVGGNFKY</sequence>
<proteinExistence type="inferred from homology"/>
<reference evidence="4" key="2">
    <citation type="submission" date="2024-01" db="EMBL/GenBank/DDBJ databases">
        <title>Comparative genomics of Cryptococcus and Kwoniella reveals pathogenesis evolution and contrasting modes of karyotype evolution via chromosome fusion or intercentromeric recombination.</title>
        <authorList>
            <person name="Coelho M.A."/>
            <person name="David-Palma M."/>
            <person name="Shea T."/>
            <person name="Bowers K."/>
            <person name="McGinley-Smith S."/>
            <person name="Mohammad A.W."/>
            <person name="Gnirke A."/>
            <person name="Yurkov A.M."/>
            <person name="Nowrousian M."/>
            <person name="Sun S."/>
            <person name="Cuomo C.A."/>
            <person name="Heitman J."/>
        </authorList>
    </citation>
    <scope>NUCLEOTIDE SEQUENCE</scope>
    <source>
        <strain evidence="4">CBS 12478</strain>
    </source>
</reference>
<keyword evidence="1" id="KW-0479">Metal-binding</keyword>
<name>A0A5M6BVM3_9TREE</name>
<dbReference type="AlphaFoldDB" id="A0A5M6BVM3"/>
<dbReference type="OrthoDB" id="288590at2759"/>
<dbReference type="Pfam" id="PF14226">
    <property type="entry name" value="DIOX_N"/>
    <property type="match status" value="1"/>
</dbReference>
<dbReference type="RefSeq" id="XP_031858950.1">
    <property type="nucleotide sequence ID" value="XM_032006747.1"/>
</dbReference>
<keyword evidence="1" id="KW-0560">Oxidoreductase</keyword>
<feature type="compositionally biased region" description="Low complexity" evidence="2">
    <location>
        <begin position="1"/>
        <end position="22"/>
    </location>
</feature>
<evidence type="ECO:0000259" key="3">
    <source>
        <dbReference type="PROSITE" id="PS51471"/>
    </source>
</evidence>
<dbReference type="InterPro" id="IPR027443">
    <property type="entry name" value="IPNS-like_sf"/>
</dbReference>
<dbReference type="PRINTS" id="PR00682">
    <property type="entry name" value="IPNSYNTHASE"/>
</dbReference>
<feature type="domain" description="Fe2OG dioxygenase" evidence="3">
    <location>
        <begin position="195"/>
        <end position="297"/>
    </location>
</feature>
<feature type="region of interest" description="Disordered" evidence="2">
    <location>
        <begin position="98"/>
        <end position="150"/>
    </location>
</feature>
<dbReference type="Gene3D" id="2.60.120.330">
    <property type="entry name" value="B-lactam Antibiotic, Isopenicillin N Synthase, Chain"/>
    <property type="match status" value="1"/>
</dbReference>